<dbReference type="EC" id="3.6.3.-" evidence="9"/>
<protein>
    <submittedName>
        <fullName evidence="9">Thiamine import ATP-binding protein ThiQ</fullName>
        <ecNumber evidence="9">3.6.3.-</ecNumber>
    </submittedName>
</protein>
<keyword evidence="4" id="KW-0547">Nucleotide-binding</keyword>
<dbReference type="InterPro" id="IPR003593">
    <property type="entry name" value="AAA+_ATPase"/>
</dbReference>
<dbReference type="PANTHER" id="PTHR42781">
    <property type="entry name" value="SPERMIDINE/PUTRESCINE IMPORT ATP-BINDING PROTEIN POTA"/>
    <property type="match status" value="1"/>
</dbReference>
<dbReference type="EMBL" id="FXZK01000009">
    <property type="protein sequence ID" value="SMY09383.1"/>
    <property type="molecule type" value="Genomic_DNA"/>
</dbReference>
<evidence type="ECO:0000256" key="2">
    <source>
        <dbReference type="ARBA" id="ARBA00022475"/>
    </source>
</evidence>
<organism evidence="9 10">
    <name type="scientific">Flavimaricola marinus</name>
    <dbReference type="NCBI Taxonomy" id="1819565"/>
    <lineage>
        <taxon>Bacteria</taxon>
        <taxon>Pseudomonadati</taxon>
        <taxon>Pseudomonadota</taxon>
        <taxon>Alphaproteobacteria</taxon>
        <taxon>Rhodobacterales</taxon>
        <taxon>Paracoccaceae</taxon>
        <taxon>Flavimaricola</taxon>
    </lineage>
</organism>
<dbReference type="InterPro" id="IPR003439">
    <property type="entry name" value="ABC_transporter-like_ATP-bd"/>
</dbReference>
<keyword evidence="3" id="KW-0997">Cell inner membrane</keyword>
<dbReference type="Gene3D" id="3.40.50.300">
    <property type="entry name" value="P-loop containing nucleotide triphosphate hydrolases"/>
    <property type="match status" value="1"/>
</dbReference>
<gene>
    <name evidence="9" type="primary">thiQ</name>
    <name evidence="9" type="ORF">LOM8899_03550</name>
</gene>
<dbReference type="OrthoDB" id="9802264at2"/>
<keyword evidence="9" id="KW-0378">Hydrolase</keyword>
<dbReference type="GO" id="GO:0016887">
    <property type="term" value="F:ATP hydrolysis activity"/>
    <property type="evidence" value="ECO:0007669"/>
    <property type="project" value="InterPro"/>
</dbReference>
<keyword evidence="5 9" id="KW-0067">ATP-binding</keyword>
<dbReference type="InterPro" id="IPR017871">
    <property type="entry name" value="ABC_transporter-like_CS"/>
</dbReference>
<sequence length="235" mass="24740">MPDALQLEQLLIRQGSFTLAADLAVQSGSVTAIMGPSGGGKSTLLGAVAGFVPLERGRVFWYGDDITQSPPGQRPLSILFQDNNLFPHLTIAQNIGLGRSPRLKLGTPEWSEIDTILERLGLAGMGKRKPSELSGGQQSRAALGRVLMARRPLVLLDEPFAALGPGLKQEMLDLAISSLSEAGQTLVMVTHDPDDARRVAGNVIVVAEGKAHAPLPTGQALDGATGPLRGYLAQP</sequence>
<dbReference type="PROSITE" id="PS00211">
    <property type="entry name" value="ABC_TRANSPORTER_1"/>
    <property type="match status" value="1"/>
</dbReference>
<keyword evidence="1" id="KW-0813">Transport</keyword>
<keyword evidence="2" id="KW-1003">Cell membrane</keyword>
<name>A0A238LIL1_9RHOB</name>
<dbReference type="PANTHER" id="PTHR42781:SF1">
    <property type="entry name" value="THIAMINE IMPORT ATP-BINDING PROTEIN THIQ"/>
    <property type="match status" value="1"/>
</dbReference>
<dbReference type="SMART" id="SM00382">
    <property type="entry name" value="AAA"/>
    <property type="match status" value="1"/>
</dbReference>
<evidence type="ECO:0000256" key="4">
    <source>
        <dbReference type="ARBA" id="ARBA00022741"/>
    </source>
</evidence>
<dbReference type="AlphaFoldDB" id="A0A238LIL1"/>
<evidence type="ECO:0000256" key="7">
    <source>
        <dbReference type="ARBA" id="ARBA00023136"/>
    </source>
</evidence>
<evidence type="ECO:0000256" key="6">
    <source>
        <dbReference type="ARBA" id="ARBA00022967"/>
    </source>
</evidence>
<dbReference type="InterPro" id="IPR050093">
    <property type="entry name" value="ABC_SmlMolc_Importer"/>
</dbReference>
<dbReference type="InterPro" id="IPR027417">
    <property type="entry name" value="P-loop_NTPase"/>
</dbReference>
<dbReference type="SUPFAM" id="SSF52540">
    <property type="entry name" value="P-loop containing nucleoside triphosphate hydrolases"/>
    <property type="match status" value="1"/>
</dbReference>
<dbReference type="PROSITE" id="PS50893">
    <property type="entry name" value="ABC_TRANSPORTER_2"/>
    <property type="match status" value="1"/>
</dbReference>
<dbReference type="Proteomes" id="UP000201613">
    <property type="component" value="Unassembled WGS sequence"/>
</dbReference>
<evidence type="ECO:0000313" key="10">
    <source>
        <dbReference type="Proteomes" id="UP000201613"/>
    </source>
</evidence>
<keyword evidence="7" id="KW-0472">Membrane</keyword>
<dbReference type="Pfam" id="PF00005">
    <property type="entry name" value="ABC_tran"/>
    <property type="match status" value="1"/>
</dbReference>
<keyword evidence="10" id="KW-1185">Reference proteome</keyword>
<feature type="domain" description="ABC transporter" evidence="8">
    <location>
        <begin position="5"/>
        <end position="233"/>
    </location>
</feature>
<evidence type="ECO:0000259" key="8">
    <source>
        <dbReference type="PROSITE" id="PS50893"/>
    </source>
</evidence>
<evidence type="ECO:0000256" key="5">
    <source>
        <dbReference type="ARBA" id="ARBA00022840"/>
    </source>
</evidence>
<evidence type="ECO:0000256" key="1">
    <source>
        <dbReference type="ARBA" id="ARBA00022448"/>
    </source>
</evidence>
<reference evidence="9 10" key="1">
    <citation type="submission" date="2017-05" db="EMBL/GenBank/DDBJ databases">
        <authorList>
            <person name="Song R."/>
            <person name="Chenine A.L."/>
            <person name="Ruprecht R.M."/>
        </authorList>
    </citation>
    <scope>NUCLEOTIDE SEQUENCE [LARGE SCALE GENOMIC DNA]</scope>
    <source>
        <strain evidence="9 10">CECT 8899</strain>
    </source>
</reference>
<proteinExistence type="predicted"/>
<accession>A0A238LIL1</accession>
<keyword evidence="6" id="KW-1278">Translocase</keyword>
<dbReference type="GO" id="GO:0005524">
    <property type="term" value="F:ATP binding"/>
    <property type="evidence" value="ECO:0007669"/>
    <property type="project" value="UniProtKB-KW"/>
</dbReference>
<dbReference type="RefSeq" id="WP_093993633.1">
    <property type="nucleotide sequence ID" value="NZ_FXZK01000009.1"/>
</dbReference>
<evidence type="ECO:0000256" key="3">
    <source>
        <dbReference type="ARBA" id="ARBA00022519"/>
    </source>
</evidence>
<evidence type="ECO:0000313" key="9">
    <source>
        <dbReference type="EMBL" id="SMY09383.1"/>
    </source>
</evidence>